<proteinExistence type="predicted"/>
<dbReference type="GO" id="GO:0046983">
    <property type="term" value="F:protein dimerization activity"/>
    <property type="evidence" value="ECO:0007669"/>
    <property type="project" value="InterPro"/>
</dbReference>
<dbReference type="SUPFAM" id="SSF47459">
    <property type="entry name" value="HLH, helix-loop-helix DNA-binding domain"/>
    <property type="match status" value="1"/>
</dbReference>
<dbReference type="GO" id="GO:0005634">
    <property type="term" value="C:nucleus"/>
    <property type="evidence" value="ECO:0007669"/>
    <property type="project" value="UniProtKB-SubCell"/>
</dbReference>
<keyword evidence="8" id="KW-1185">Reference proteome</keyword>
<dbReference type="InterPro" id="IPR052207">
    <property type="entry name" value="Max-like/E-box_TFs"/>
</dbReference>
<dbReference type="InterPro" id="IPR011598">
    <property type="entry name" value="bHLH_dom"/>
</dbReference>
<dbReference type="SMART" id="SM00353">
    <property type="entry name" value="HLH"/>
    <property type="match status" value="1"/>
</dbReference>
<dbReference type="PROSITE" id="PS50888">
    <property type="entry name" value="BHLH"/>
    <property type="match status" value="1"/>
</dbReference>
<accession>A0A2T9YHR1</accession>
<keyword evidence="2" id="KW-0805">Transcription regulation</keyword>
<keyword evidence="5" id="KW-0539">Nucleus</keyword>
<evidence type="ECO:0000313" key="7">
    <source>
        <dbReference type="EMBL" id="PVU91888.1"/>
    </source>
</evidence>
<dbReference type="PANTHER" id="PTHR15741:SF27">
    <property type="entry name" value="TRANSCRIPTION FACTOR AP-4"/>
    <property type="match status" value="1"/>
</dbReference>
<dbReference type="InterPro" id="IPR036638">
    <property type="entry name" value="HLH_DNA-bd_sf"/>
</dbReference>
<comment type="subcellular location">
    <subcellularLocation>
        <location evidence="1">Nucleus</location>
    </subcellularLocation>
</comment>
<evidence type="ECO:0000256" key="1">
    <source>
        <dbReference type="ARBA" id="ARBA00004123"/>
    </source>
</evidence>
<reference evidence="7 8" key="1">
    <citation type="journal article" date="2018" name="MBio">
        <title>Comparative Genomics Reveals the Core Gene Toolbox for the Fungus-Insect Symbiosis.</title>
        <authorList>
            <person name="Wang Y."/>
            <person name="Stata M."/>
            <person name="Wang W."/>
            <person name="Stajich J.E."/>
            <person name="White M.M."/>
            <person name="Moncalvo J.M."/>
        </authorList>
    </citation>
    <scope>NUCLEOTIDE SEQUENCE [LARGE SCALE GENOMIC DNA]</scope>
    <source>
        <strain evidence="7 8">AUS-77-4</strain>
    </source>
</reference>
<dbReference type="Proteomes" id="UP000245699">
    <property type="component" value="Unassembled WGS sequence"/>
</dbReference>
<evidence type="ECO:0000256" key="5">
    <source>
        <dbReference type="ARBA" id="ARBA00023242"/>
    </source>
</evidence>
<feature type="domain" description="BHLH" evidence="6">
    <location>
        <begin position="35"/>
        <end position="86"/>
    </location>
</feature>
<dbReference type="STRING" id="61424.A0A2T9YHR1"/>
<dbReference type="Pfam" id="PF00010">
    <property type="entry name" value="HLH"/>
    <property type="match status" value="1"/>
</dbReference>
<keyword evidence="3" id="KW-0238">DNA-binding</keyword>
<sequence>MENNVVYQDRIFGQDPPKSLSNKNVKKLELLTEEEKRANHIASEQRRRQNIRSGYDQLISVVPTLSDNQRSEGVILQKSVEYIKFLLMEREILHQQLEDLKKE</sequence>
<evidence type="ECO:0000256" key="2">
    <source>
        <dbReference type="ARBA" id="ARBA00023015"/>
    </source>
</evidence>
<evidence type="ECO:0000256" key="4">
    <source>
        <dbReference type="ARBA" id="ARBA00023163"/>
    </source>
</evidence>
<dbReference type="Gene3D" id="4.10.280.10">
    <property type="entry name" value="Helix-loop-helix DNA-binding domain"/>
    <property type="match status" value="1"/>
</dbReference>
<keyword evidence="4" id="KW-0804">Transcription</keyword>
<evidence type="ECO:0000313" key="8">
    <source>
        <dbReference type="Proteomes" id="UP000245699"/>
    </source>
</evidence>
<dbReference type="PANTHER" id="PTHR15741">
    <property type="entry name" value="BASIC HELIX-LOOP-HELIX ZIP TRANSCRIPTION FACTOR"/>
    <property type="match status" value="1"/>
</dbReference>
<organism evidence="7 8">
    <name type="scientific">Furculomyces boomerangus</name>
    <dbReference type="NCBI Taxonomy" id="61424"/>
    <lineage>
        <taxon>Eukaryota</taxon>
        <taxon>Fungi</taxon>
        <taxon>Fungi incertae sedis</taxon>
        <taxon>Zoopagomycota</taxon>
        <taxon>Kickxellomycotina</taxon>
        <taxon>Harpellomycetes</taxon>
        <taxon>Harpellales</taxon>
        <taxon>Harpellaceae</taxon>
        <taxon>Furculomyces</taxon>
    </lineage>
</organism>
<dbReference type="GO" id="GO:0000978">
    <property type="term" value="F:RNA polymerase II cis-regulatory region sequence-specific DNA binding"/>
    <property type="evidence" value="ECO:0007669"/>
    <property type="project" value="TreeGrafter"/>
</dbReference>
<protein>
    <recommendedName>
        <fullName evidence="6">BHLH domain-containing protein</fullName>
    </recommendedName>
</protein>
<comment type="caution">
    <text evidence="7">The sequence shown here is derived from an EMBL/GenBank/DDBJ whole genome shotgun (WGS) entry which is preliminary data.</text>
</comment>
<evidence type="ECO:0000259" key="6">
    <source>
        <dbReference type="PROSITE" id="PS50888"/>
    </source>
</evidence>
<gene>
    <name evidence="7" type="ORF">BB559_003948</name>
</gene>
<dbReference type="OrthoDB" id="5778525at2759"/>
<dbReference type="EMBL" id="MBFT01000393">
    <property type="protein sequence ID" value="PVU91888.1"/>
    <property type="molecule type" value="Genomic_DNA"/>
</dbReference>
<dbReference type="AlphaFoldDB" id="A0A2T9YHR1"/>
<evidence type="ECO:0000256" key="3">
    <source>
        <dbReference type="ARBA" id="ARBA00023125"/>
    </source>
</evidence>
<dbReference type="GO" id="GO:0000981">
    <property type="term" value="F:DNA-binding transcription factor activity, RNA polymerase II-specific"/>
    <property type="evidence" value="ECO:0007669"/>
    <property type="project" value="TreeGrafter"/>
</dbReference>
<name>A0A2T9YHR1_9FUNG</name>